<comment type="caution">
    <text evidence="1">The sequence shown here is derived from an EMBL/GenBank/DDBJ whole genome shotgun (WGS) entry which is preliminary data.</text>
</comment>
<name>A0A0W1SE08_9EURY</name>
<accession>A0A0W1SE08</accession>
<dbReference type="EMBL" id="LOPV01000315">
    <property type="protein sequence ID" value="KTG24385.1"/>
    <property type="molecule type" value="Genomic_DNA"/>
</dbReference>
<dbReference type="AlphaFoldDB" id="A0A0W1SE08"/>
<gene>
    <name evidence="1" type="ORF">AUR66_16635</name>
</gene>
<proteinExistence type="predicted"/>
<evidence type="ECO:0000313" key="1">
    <source>
        <dbReference type="EMBL" id="KTG24385.1"/>
    </source>
</evidence>
<sequence length="68" mass="8022">MSFWPTGGGYLVFCVKREYHPGFESYYVVDRKLVGVAEVEDRQSVRDVLRIYDYNPDIIKDLPVYEVE</sequence>
<protein>
    <submittedName>
        <fullName evidence="1">Uncharacterized protein</fullName>
    </submittedName>
</protein>
<reference evidence="1 2" key="1">
    <citation type="submission" date="2015-12" db="EMBL/GenBank/DDBJ databases">
        <title>Haloferax profundi sp. nov. isolated from the Discovery deep brine-seawater interface in the Red Sea.</title>
        <authorList>
            <person name="Zhang G."/>
            <person name="Stingl U."/>
            <person name="Rashid M."/>
        </authorList>
    </citation>
    <scope>NUCLEOTIDE SEQUENCE [LARGE SCALE GENOMIC DNA]</scope>
    <source>
        <strain evidence="1 2">SB29</strain>
    </source>
</reference>
<organism evidence="1 2">
    <name type="scientific">Haloferax profundi</name>
    <dbReference type="NCBI Taxonomy" id="1544718"/>
    <lineage>
        <taxon>Archaea</taxon>
        <taxon>Methanobacteriati</taxon>
        <taxon>Methanobacteriota</taxon>
        <taxon>Stenosarchaea group</taxon>
        <taxon>Halobacteria</taxon>
        <taxon>Halobacteriales</taxon>
        <taxon>Haloferacaceae</taxon>
        <taxon>Haloferax</taxon>
    </lineage>
</organism>
<dbReference type="Proteomes" id="UP000053157">
    <property type="component" value="Unassembled WGS sequence"/>
</dbReference>
<keyword evidence="2" id="KW-1185">Reference proteome</keyword>
<evidence type="ECO:0000313" key="2">
    <source>
        <dbReference type="Proteomes" id="UP000053157"/>
    </source>
</evidence>